<name>A0ABV5ZAI1_9GAMM</name>
<keyword evidence="2" id="KW-1185">Reference proteome</keyword>
<proteinExistence type="predicted"/>
<sequence length="202" mass="23001">MSATANGNRTAQFQRTLSDYFRQRLDQCAAELDSPPQTDTLWYMGALLARFGESQQLFSFDEGRLGLRPLALLYKDAQESGEDRQRCLILRQLGDQALFIGALFPQRYARRGLGQDYFIGMGGGAYDYLAEHAPSHQSVFAELAERFAACLQLVAQACYQQARVEVEDVLQLYQQWQRSRDPQLARQLQQLGISLEGDEQRH</sequence>
<dbReference type="EMBL" id="JBHLZN010000002">
    <property type="protein sequence ID" value="MFB9886287.1"/>
    <property type="molecule type" value="Genomic_DNA"/>
</dbReference>
<dbReference type="Proteomes" id="UP001589628">
    <property type="component" value="Unassembled WGS sequence"/>
</dbReference>
<dbReference type="RefSeq" id="WP_027311761.1">
    <property type="nucleotide sequence ID" value="NZ_JBHLZN010000002.1"/>
</dbReference>
<reference evidence="1 2" key="1">
    <citation type="submission" date="2024-09" db="EMBL/GenBank/DDBJ databases">
        <authorList>
            <person name="Sun Q."/>
            <person name="Mori K."/>
        </authorList>
    </citation>
    <scope>NUCLEOTIDE SEQUENCE [LARGE SCALE GENOMIC DNA]</scope>
    <source>
        <strain evidence="1 2">ATCC 51285</strain>
    </source>
</reference>
<accession>A0ABV5ZAI1</accession>
<protein>
    <submittedName>
        <fullName evidence="1">Uncharacterized protein</fullName>
    </submittedName>
</protein>
<comment type="caution">
    <text evidence="1">The sequence shown here is derived from an EMBL/GenBank/DDBJ whole genome shotgun (WGS) entry which is preliminary data.</text>
</comment>
<gene>
    <name evidence="1" type="ORF">ACFFLH_07700</name>
</gene>
<evidence type="ECO:0000313" key="1">
    <source>
        <dbReference type="EMBL" id="MFB9886287.1"/>
    </source>
</evidence>
<evidence type="ECO:0000313" key="2">
    <source>
        <dbReference type="Proteomes" id="UP001589628"/>
    </source>
</evidence>
<organism evidence="1 2">
    <name type="scientific">Balneatrix alpica</name>
    <dbReference type="NCBI Taxonomy" id="75684"/>
    <lineage>
        <taxon>Bacteria</taxon>
        <taxon>Pseudomonadati</taxon>
        <taxon>Pseudomonadota</taxon>
        <taxon>Gammaproteobacteria</taxon>
        <taxon>Oceanospirillales</taxon>
        <taxon>Balneatrichaceae</taxon>
        <taxon>Balneatrix</taxon>
    </lineage>
</organism>